<dbReference type="Proteomes" id="UP000033818">
    <property type="component" value="Unassembled WGS sequence"/>
</dbReference>
<comment type="caution">
    <text evidence="1">The sequence shown here is derived from an EMBL/GenBank/DDBJ whole genome shotgun (WGS) entry which is preliminary data.</text>
</comment>
<evidence type="ECO:0000313" key="2">
    <source>
        <dbReference type="Proteomes" id="UP000033818"/>
    </source>
</evidence>
<organism evidence="1 2">
    <name type="scientific">Candidatus Azambacteria bacterium GW2011_GWB2_46_37</name>
    <dbReference type="NCBI Taxonomy" id="1618618"/>
    <lineage>
        <taxon>Bacteria</taxon>
        <taxon>Candidatus Azamiibacteriota</taxon>
    </lineage>
</organism>
<dbReference type="EMBL" id="LCMO01000003">
    <property type="protein sequence ID" value="KKU39561.1"/>
    <property type="molecule type" value="Genomic_DNA"/>
</dbReference>
<reference evidence="1 2" key="1">
    <citation type="journal article" date="2015" name="Nature">
        <title>rRNA introns, odd ribosomes, and small enigmatic genomes across a large radiation of phyla.</title>
        <authorList>
            <person name="Brown C.T."/>
            <person name="Hug L.A."/>
            <person name="Thomas B.C."/>
            <person name="Sharon I."/>
            <person name="Castelle C.J."/>
            <person name="Singh A."/>
            <person name="Wilkins M.J."/>
            <person name="Williams K.H."/>
            <person name="Banfield J.F."/>
        </authorList>
    </citation>
    <scope>NUCLEOTIDE SEQUENCE [LARGE SCALE GENOMIC DNA]</scope>
</reference>
<proteinExistence type="predicted"/>
<accession>A0A0G1Q3B7</accession>
<sequence>MEENPIEYTKDIYYFNSDFSSVDCEYPSPNKFGESLADFMKLKQVHQEISSITPVTCQGDTVGYWVILKDKKTK</sequence>
<evidence type="ECO:0000313" key="1">
    <source>
        <dbReference type="EMBL" id="KKU39561.1"/>
    </source>
</evidence>
<protein>
    <submittedName>
        <fullName evidence="1">Uncharacterized protein</fullName>
    </submittedName>
</protein>
<name>A0A0G1Q3B7_9BACT</name>
<dbReference type="AlphaFoldDB" id="A0A0G1Q3B7"/>
<gene>
    <name evidence="1" type="ORF">UX53_C0003G0002</name>
</gene>